<dbReference type="EC" id="2.5.1.9" evidence="2"/>
<feature type="domain" description="Lumazine-binding" evidence="4">
    <location>
        <begin position="1"/>
        <end position="95"/>
    </location>
</feature>
<evidence type="ECO:0000256" key="2">
    <source>
        <dbReference type="NCBIfam" id="TIGR00187"/>
    </source>
</evidence>
<feature type="repeat" description="Lumazine-binding" evidence="3">
    <location>
        <begin position="1"/>
        <end position="95"/>
    </location>
</feature>
<dbReference type="InterPro" id="IPR026017">
    <property type="entry name" value="Lumazine-bd_dom"/>
</dbReference>
<dbReference type="PANTHER" id="PTHR21098:SF0">
    <property type="entry name" value="RIBOFLAVIN SYNTHASE"/>
    <property type="match status" value="1"/>
</dbReference>
<dbReference type="NCBIfam" id="TIGR00187">
    <property type="entry name" value="ribE"/>
    <property type="match status" value="1"/>
</dbReference>
<dbReference type="OrthoDB" id="9788537at2"/>
<dbReference type="PIRSF" id="PIRSF000498">
    <property type="entry name" value="Riboflavin_syn_A"/>
    <property type="match status" value="1"/>
</dbReference>
<dbReference type="GO" id="GO:0004746">
    <property type="term" value="F:riboflavin synthase activity"/>
    <property type="evidence" value="ECO:0007669"/>
    <property type="project" value="UniProtKB-UniRule"/>
</dbReference>
<keyword evidence="6" id="KW-1185">Reference proteome</keyword>
<dbReference type="NCBIfam" id="NF006767">
    <property type="entry name" value="PRK09289.1"/>
    <property type="match status" value="1"/>
</dbReference>
<dbReference type="NCBIfam" id="NF009566">
    <property type="entry name" value="PRK13020.1"/>
    <property type="match status" value="1"/>
</dbReference>
<dbReference type="InterPro" id="IPR023366">
    <property type="entry name" value="ATP_synth_asu-like_sf"/>
</dbReference>
<dbReference type="Proteomes" id="UP000267187">
    <property type="component" value="Unassembled WGS sequence"/>
</dbReference>
<proteinExistence type="predicted"/>
<evidence type="ECO:0000256" key="3">
    <source>
        <dbReference type="PROSITE-ProRule" id="PRU00524"/>
    </source>
</evidence>
<dbReference type="CDD" id="cd00402">
    <property type="entry name" value="Riboflavin_synthase_like"/>
    <property type="match status" value="1"/>
</dbReference>
<dbReference type="EMBL" id="REFJ01000002">
    <property type="protein sequence ID" value="RMA81346.1"/>
    <property type="molecule type" value="Genomic_DNA"/>
</dbReference>
<dbReference type="InterPro" id="IPR001783">
    <property type="entry name" value="Lumazine-bd"/>
</dbReference>
<gene>
    <name evidence="5" type="ORF">DFR27_1163</name>
</gene>
<evidence type="ECO:0000313" key="5">
    <source>
        <dbReference type="EMBL" id="RMA81346.1"/>
    </source>
</evidence>
<reference evidence="5 6" key="1">
    <citation type="submission" date="2018-10" db="EMBL/GenBank/DDBJ databases">
        <title>Genomic Encyclopedia of Type Strains, Phase IV (KMG-IV): sequencing the most valuable type-strain genomes for metagenomic binning, comparative biology and taxonomic classification.</title>
        <authorList>
            <person name="Goeker M."/>
        </authorList>
    </citation>
    <scope>NUCLEOTIDE SEQUENCE [LARGE SCALE GENOMIC DNA]</scope>
    <source>
        <strain evidence="5 6">DSM 25080</strain>
    </source>
</reference>
<dbReference type="Pfam" id="PF00677">
    <property type="entry name" value="Lum_binding"/>
    <property type="match status" value="2"/>
</dbReference>
<accession>A0A3M0A9P8</accession>
<feature type="repeat" description="Lumazine-binding" evidence="3">
    <location>
        <begin position="96"/>
        <end position="192"/>
    </location>
</feature>
<keyword evidence="1" id="KW-0677">Repeat</keyword>
<dbReference type="AlphaFoldDB" id="A0A3M0A9P8"/>
<evidence type="ECO:0000259" key="4">
    <source>
        <dbReference type="PROSITE" id="PS51177"/>
    </source>
</evidence>
<organism evidence="5 6">
    <name type="scientific">Umboniibacter marinipuniceus</name>
    <dbReference type="NCBI Taxonomy" id="569599"/>
    <lineage>
        <taxon>Bacteria</taxon>
        <taxon>Pseudomonadati</taxon>
        <taxon>Pseudomonadota</taxon>
        <taxon>Gammaproteobacteria</taxon>
        <taxon>Cellvibrionales</taxon>
        <taxon>Cellvibrionaceae</taxon>
        <taxon>Umboniibacter</taxon>
    </lineage>
</organism>
<dbReference type="PANTHER" id="PTHR21098">
    <property type="entry name" value="RIBOFLAVIN SYNTHASE ALPHA CHAIN"/>
    <property type="match status" value="1"/>
</dbReference>
<dbReference type="SUPFAM" id="SSF63380">
    <property type="entry name" value="Riboflavin synthase domain-like"/>
    <property type="match status" value="2"/>
</dbReference>
<dbReference type="PROSITE" id="PS51177">
    <property type="entry name" value="LUMAZINE_BIND"/>
    <property type="match status" value="2"/>
</dbReference>
<feature type="domain" description="Lumazine-binding" evidence="4">
    <location>
        <begin position="96"/>
        <end position="192"/>
    </location>
</feature>
<dbReference type="Gene3D" id="2.40.30.20">
    <property type="match status" value="2"/>
</dbReference>
<evidence type="ECO:0000313" key="6">
    <source>
        <dbReference type="Proteomes" id="UP000267187"/>
    </source>
</evidence>
<comment type="caution">
    <text evidence="5">The sequence shown here is derived from an EMBL/GenBank/DDBJ whole genome shotgun (WGS) entry which is preliminary data.</text>
</comment>
<sequence>MFSGIVSGYDRIVDIEVIDRVYRFTVELSNRKGLEQGASVAVNGVCLSVVSWDDKGVVFDAIEETLRLTNLGSLKIDDRVNTERSFKMGQELGGHVVSGHVDASVEVLRVDQQQNAVKVWYAMSEPLKKYLFVKGFVALDGCSLTLVDVEDDRFSVAYIPDTLTKTTHGALEVGRLTNIEIDRQTQAIVNTVERVLAARELVG</sequence>
<dbReference type="InterPro" id="IPR017938">
    <property type="entry name" value="Riboflavin_synthase-like_b-brl"/>
</dbReference>
<name>A0A3M0A9P8_9GAMM</name>
<dbReference type="GO" id="GO:0009231">
    <property type="term" value="P:riboflavin biosynthetic process"/>
    <property type="evidence" value="ECO:0007669"/>
    <property type="project" value="TreeGrafter"/>
</dbReference>
<protein>
    <recommendedName>
        <fullName evidence="2">Riboflavin synthase</fullName>
        <ecNumber evidence="2">2.5.1.9</ecNumber>
    </recommendedName>
</protein>
<dbReference type="RefSeq" id="WP_121876492.1">
    <property type="nucleotide sequence ID" value="NZ_REFJ01000002.1"/>
</dbReference>
<evidence type="ECO:0000256" key="1">
    <source>
        <dbReference type="ARBA" id="ARBA00022737"/>
    </source>
</evidence>